<evidence type="ECO:0000256" key="1">
    <source>
        <dbReference type="SAM" id="MobiDB-lite"/>
    </source>
</evidence>
<feature type="region of interest" description="Disordered" evidence="1">
    <location>
        <begin position="160"/>
        <end position="207"/>
    </location>
</feature>
<evidence type="ECO:0000313" key="3">
    <source>
        <dbReference type="Proteomes" id="UP001172673"/>
    </source>
</evidence>
<evidence type="ECO:0000313" key="2">
    <source>
        <dbReference type="EMBL" id="KAJ9607923.1"/>
    </source>
</evidence>
<dbReference type="Proteomes" id="UP001172673">
    <property type="component" value="Unassembled WGS sequence"/>
</dbReference>
<feature type="region of interest" description="Disordered" evidence="1">
    <location>
        <begin position="71"/>
        <end position="91"/>
    </location>
</feature>
<feature type="compositionally biased region" description="Low complexity" evidence="1">
    <location>
        <begin position="288"/>
        <end position="310"/>
    </location>
</feature>
<organism evidence="2 3">
    <name type="scientific">Cladophialophora chaetospira</name>
    <dbReference type="NCBI Taxonomy" id="386627"/>
    <lineage>
        <taxon>Eukaryota</taxon>
        <taxon>Fungi</taxon>
        <taxon>Dikarya</taxon>
        <taxon>Ascomycota</taxon>
        <taxon>Pezizomycotina</taxon>
        <taxon>Eurotiomycetes</taxon>
        <taxon>Chaetothyriomycetidae</taxon>
        <taxon>Chaetothyriales</taxon>
        <taxon>Herpotrichiellaceae</taxon>
        <taxon>Cladophialophora</taxon>
    </lineage>
</organism>
<feature type="region of interest" description="Disordered" evidence="1">
    <location>
        <begin position="28"/>
        <end position="58"/>
    </location>
</feature>
<feature type="compositionally biased region" description="Low complexity" evidence="1">
    <location>
        <begin position="334"/>
        <end position="352"/>
    </location>
</feature>
<protein>
    <submittedName>
        <fullName evidence="2">Uncharacterized protein</fullName>
    </submittedName>
</protein>
<feature type="compositionally biased region" description="Acidic residues" evidence="1">
    <location>
        <begin position="177"/>
        <end position="192"/>
    </location>
</feature>
<proteinExistence type="predicted"/>
<feature type="compositionally biased region" description="Low complexity" evidence="1">
    <location>
        <begin position="160"/>
        <end position="169"/>
    </location>
</feature>
<feature type="compositionally biased region" description="Acidic residues" evidence="1">
    <location>
        <begin position="387"/>
        <end position="411"/>
    </location>
</feature>
<gene>
    <name evidence="2" type="ORF">H2200_008002</name>
</gene>
<feature type="compositionally biased region" description="Basic residues" evidence="1">
    <location>
        <begin position="311"/>
        <end position="327"/>
    </location>
</feature>
<dbReference type="AlphaFoldDB" id="A0AA38X6Y8"/>
<dbReference type="EMBL" id="JAPDRK010000011">
    <property type="protein sequence ID" value="KAJ9607923.1"/>
    <property type="molecule type" value="Genomic_DNA"/>
</dbReference>
<name>A0AA38X6Y8_9EURO</name>
<feature type="compositionally biased region" description="Polar residues" evidence="1">
    <location>
        <begin position="374"/>
        <end position="386"/>
    </location>
</feature>
<feature type="region of interest" description="Disordered" evidence="1">
    <location>
        <begin position="284"/>
        <end position="443"/>
    </location>
</feature>
<accession>A0AA38X6Y8</accession>
<sequence>MDPLAIGIPVGALVVAPDEKCVGLRRARGQLRSSRTTRNQDHTPRNRAGIPDFDPTEGLPVRRWEQTTVRISQDASTETTVENSRDPATSQDGIFSFPPLPLPSFFGQISTHNQELLRRSRLGNVDAKLSIWDPKTNSYIAGIELERRELARKAALNNPKLSSSNLNLADENTHPLDDDDDKQDDEADDLLDADGLPEKRRKTTSGSNERIIEVKKWVQVPLAVAEKMPEPKYLADRRPGMESLYKGAYKATNGFGTLGDMVSAAMSGGNTGYDLGEAPGTLAGGTGSANANSGLGQSQLDGGSTPVRKNIPPRRKKKGGPGRRPKNWKPPTDPNTAPTTENTTTENTTGATTGDGGDTTMKDTPAASGERIDTTNTGPAVQSEANNQDEEGEGEGEGSSESEGEGSEEGEIAPANDVPETETQAEPVVEPVVDEPERAPETQEEVMEVVEEVVTSVDAAPVEEAAVETKEDVASNVEMDVLGALEAALDKEAGESV</sequence>
<reference evidence="2" key="1">
    <citation type="submission" date="2022-10" db="EMBL/GenBank/DDBJ databases">
        <title>Culturing micro-colonial fungi from biological soil crusts in the Mojave desert and describing Neophaeococcomyces mojavensis, and introducing the new genera and species Taxawa tesnikishii.</title>
        <authorList>
            <person name="Kurbessoian T."/>
            <person name="Stajich J.E."/>
        </authorList>
    </citation>
    <scope>NUCLEOTIDE SEQUENCE</scope>
    <source>
        <strain evidence="2">TK_41</strain>
    </source>
</reference>
<keyword evidence="3" id="KW-1185">Reference proteome</keyword>
<comment type="caution">
    <text evidence="2">The sequence shown here is derived from an EMBL/GenBank/DDBJ whole genome shotgun (WGS) entry which is preliminary data.</text>
</comment>